<feature type="transmembrane region" description="Helical" evidence="7">
    <location>
        <begin position="111"/>
        <end position="133"/>
    </location>
</feature>
<feature type="transmembrane region" description="Helical" evidence="7">
    <location>
        <begin position="282"/>
        <end position="309"/>
    </location>
</feature>
<feature type="compositionally biased region" description="Basic and acidic residues" evidence="6">
    <location>
        <begin position="403"/>
        <end position="418"/>
    </location>
</feature>
<feature type="transmembrane region" description="Helical" evidence="7">
    <location>
        <begin position="47"/>
        <end position="74"/>
    </location>
</feature>
<accession>A0ABS1XWH8</accession>
<gene>
    <name evidence="8" type="ORF">JNW91_18095</name>
</gene>
<evidence type="ECO:0000313" key="9">
    <source>
        <dbReference type="Proteomes" id="UP000601027"/>
    </source>
</evidence>
<dbReference type="Proteomes" id="UP000601027">
    <property type="component" value="Unassembled WGS sequence"/>
</dbReference>
<sequence length="426" mass="42845">MTETTAGPGPGRLGAAGAAVAGAAMVTNGLAYLLPMLGARHLAVEELSVLATVLALVAIAGVAGVGLQMAVAVHRARHRGAPTNRVTLVTTAVAGGAVAVAAPLMMTALRLSLAVVALVAATTVAVVVASRWLGELQGEQRFLRLAWAMGAVAVGRYGGMIVALVLGAGVVDTLVAGMVTSYLVLPVLAWIARPTRRATEGLGQTAGAALRIRQVTSAGTAALAMLAVSYADLIFARQLLSPADSGAYAVGTVLTKGALWAPQVIVVLALPRLAVGDSRVRTVVLAIVAACGAVLVAASALAGGFAFRLVGGEDYAALGEYAPFFAATGALYALVFAVVNAKIAAAARWPSAPLWVALGVLAALTMAAAPRTFQGIMWCALATAAATALVMVLSLPRASRAGGDGRSRRPGRAYDRRPPAAAARPG</sequence>
<feature type="transmembrane region" description="Helical" evidence="7">
    <location>
        <begin position="12"/>
        <end position="35"/>
    </location>
</feature>
<keyword evidence="9" id="KW-1185">Reference proteome</keyword>
<evidence type="ECO:0000256" key="5">
    <source>
        <dbReference type="ARBA" id="ARBA00023136"/>
    </source>
</evidence>
<feature type="transmembrane region" description="Helical" evidence="7">
    <location>
        <begin position="352"/>
        <end position="369"/>
    </location>
</feature>
<reference evidence="8 9" key="1">
    <citation type="submission" date="2021-01" db="EMBL/GenBank/DDBJ databases">
        <title>Draft genome sequence of Micromonospora sp. strain STR1_7.</title>
        <authorList>
            <person name="Karlyshev A."/>
            <person name="Jawad R."/>
        </authorList>
    </citation>
    <scope>NUCLEOTIDE SEQUENCE [LARGE SCALE GENOMIC DNA]</scope>
    <source>
        <strain evidence="8 9">STR1-7</strain>
    </source>
</reference>
<keyword evidence="3 7" id="KW-0812">Transmembrane</keyword>
<evidence type="ECO:0000256" key="4">
    <source>
        <dbReference type="ARBA" id="ARBA00022989"/>
    </source>
</evidence>
<proteinExistence type="predicted"/>
<evidence type="ECO:0000313" key="8">
    <source>
        <dbReference type="EMBL" id="MBM0233600.1"/>
    </source>
</evidence>
<feature type="transmembrane region" description="Helical" evidence="7">
    <location>
        <begin position="375"/>
        <end position="396"/>
    </location>
</feature>
<organism evidence="8 9">
    <name type="scientific">Micromonospora parastrephiae</name>
    <dbReference type="NCBI Taxonomy" id="2806101"/>
    <lineage>
        <taxon>Bacteria</taxon>
        <taxon>Bacillati</taxon>
        <taxon>Actinomycetota</taxon>
        <taxon>Actinomycetes</taxon>
        <taxon>Micromonosporales</taxon>
        <taxon>Micromonosporaceae</taxon>
        <taxon>Micromonospora</taxon>
    </lineage>
</organism>
<comment type="subcellular location">
    <subcellularLocation>
        <location evidence="1">Cell membrane</location>
        <topology evidence="1">Multi-pass membrane protein</topology>
    </subcellularLocation>
</comment>
<dbReference type="RefSeq" id="WP_203176741.1">
    <property type="nucleotide sequence ID" value="NZ_JAEVHM010000087.1"/>
</dbReference>
<feature type="transmembrane region" description="Helical" evidence="7">
    <location>
        <begin position="145"/>
        <end position="168"/>
    </location>
</feature>
<feature type="transmembrane region" description="Helical" evidence="7">
    <location>
        <begin position="321"/>
        <end position="340"/>
    </location>
</feature>
<evidence type="ECO:0000256" key="3">
    <source>
        <dbReference type="ARBA" id="ARBA00022692"/>
    </source>
</evidence>
<feature type="transmembrane region" description="Helical" evidence="7">
    <location>
        <begin position="86"/>
        <end position="105"/>
    </location>
</feature>
<evidence type="ECO:0000256" key="7">
    <source>
        <dbReference type="SAM" id="Phobius"/>
    </source>
</evidence>
<dbReference type="InterPro" id="IPR050833">
    <property type="entry name" value="Poly_Biosynth_Transport"/>
</dbReference>
<dbReference type="PANTHER" id="PTHR30250:SF11">
    <property type="entry name" value="O-ANTIGEN TRANSPORTER-RELATED"/>
    <property type="match status" value="1"/>
</dbReference>
<feature type="transmembrane region" description="Helical" evidence="7">
    <location>
        <begin position="246"/>
        <end position="270"/>
    </location>
</feature>
<dbReference type="PANTHER" id="PTHR30250">
    <property type="entry name" value="PST FAMILY PREDICTED COLANIC ACID TRANSPORTER"/>
    <property type="match status" value="1"/>
</dbReference>
<keyword evidence="2" id="KW-1003">Cell membrane</keyword>
<keyword evidence="4 7" id="KW-1133">Transmembrane helix</keyword>
<evidence type="ECO:0000256" key="1">
    <source>
        <dbReference type="ARBA" id="ARBA00004651"/>
    </source>
</evidence>
<dbReference type="EMBL" id="JAEVHM010000087">
    <property type="protein sequence ID" value="MBM0233600.1"/>
    <property type="molecule type" value="Genomic_DNA"/>
</dbReference>
<name>A0ABS1XWH8_9ACTN</name>
<evidence type="ECO:0000256" key="2">
    <source>
        <dbReference type="ARBA" id="ARBA00022475"/>
    </source>
</evidence>
<comment type="caution">
    <text evidence="8">The sequence shown here is derived from an EMBL/GenBank/DDBJ whole genome shotgun (WGS) entry which is preliminary data.</text>
</comment>
<feature type="transmembrane region" description="Helical" evidence="7">
    <location>
        <begin position="221"/>
        <end position="240"/>
    </location>
</feature>
<protein>
    <submittedName>
        <fullName evidence="8">Polysaccharide biosynthesis protein</fullName>
    </submittedName>
</protein>
<feature type="region of interest" description="Disordered" evidence="6">
    <location>
        <begin position="399"/>
        <end position="426"/>
    </location>
</feature>
<feature type="transmembrane region" description="Helical" evidence="7">
    <location>
        <begin position="174"/>
        <end position="192"/>
    </location>
</feature>
<evidence type="ECO:0000256" key="6">
    <source>
        <dbReference type="SAM" id="MobiDB-lite"/>
    </source>
</evidence>
<keyword evidence="5 7" id="KW-0472">Membrane</keyword>